<evidence type="ECO:0000313" key="2">
    <source>
        <dbReference type="Proteomes" id="UP000306324"/>
    </source>
</evidence>
<dbReference type="EMBL" id="SWAD01000001">
    <property type="protein sequence ID" value="TMQ78925.1"/>
    <property type="molecule type" value="Genomic_DNA"/>
</dbReference>
<protein>
    <submittedName>
        <fullName evidence="1">Uncharacterized protein</fullName>
    </submittedName>
</protein>
<reference evidence="1 2" key="1">
    <citation type="submission" date="2019-04" db="EMBL/GenBank/DDBJ databases">
        <title>A novel phosphate-accumulating bacterium identified in bioreactor for phosphate removal from wastewater.</title>
        <authorList>
            <person name="Kotlyarov R.Y."/>
            <person name="Beletsky A.V."/>
            <person name="Kallistova A.Y."/>
            <person name="Dorofeev A.G."/>
            <person name="Nikolaev Y.Y."/>
            <person name="Pimenov N.V."/>
            <person name="Ravin N.V."/>
            <person name="Mardanov A.V."/>
        </authorList>
    </citation>
    <scope>NUCLEOTIDE SEQUENCE [LARGE SCALE GENOMIC DNA]</scope>
    <source>
        <strain evidence="1 2">Bin19</strain>
    </source>
</reference>
<comment type="caution">
    <text evidence="1">The sequence shown here is derived from an EMBL/GenBank/DDBJ whole genome shotgun (WGS) entry which is preliminary data.</text>
</comment>
<organism evidence="1 2">
    <name type="scientific">Candidatus Accumulibacter phosphatis</name>
    <dbReference type="NCBI Taxonomy" id="327160"/>
    <lineage>
        <taxon>Bacteria</taxon>
        <taxon>Pseudomonadati</taxon>
        <taxon>Pseudomonadota</taxon>
        <taxon>Betaproteobacteria</taxon>
        <taxon>Candidatus Accumulibacter</taxon>
    </lineage>
</organism>
<sequence>MSGSPTPLQPVADPVAALRNRIAARVFGGYCDSVLRGELIQQGISDFGLEPAKAALLTDVALEGLGCANEQKLCDELTDLLRRFTDQDKKLDPKERSDAIQMVCKPRFGYSKGLELKVADALVVNFCRANGVRVKVGLLRWTIP</sequence>
<evidence type="ECO:0000313" key="1">
    <source>
        <dbReference type="EMBL" id="TMQ78925.1"/>
    </source>
</evidence>
<accession>A0A5S4EU23</accession>
<dbReference type="AlphaFoldDB" id="A0A5S4EU23"/>
<name>A0A5S4EU23_9PROT</name>
<proteinExistence type="predicted"/>
<dbReference type="Proteomes" id="UP000306324">
    <property type="component" value="Unassembled WGS sequence"/>
</dbReference>
<gene>
    <name evidence="1" type="ORF">ACCUM_0522</name>
</gene>
<keyword evidence="2" id="KW-1185">Reference proteome</keyword>